<dbReference type="EMBL" id="BSNX01000041">
    <property type="protein sequence ID" value="GLQ73999.1"/>
    <property type="molecule type" value="Genomic_DNA"/>
</dbReference>
<dbReference type="Proteomes" id="UP001156690">
    <property type="component" value="Unassembled WGS sequence"/>
</dbReference>
<feature type="signal peptide" evidence="1">
    <location>
        <begin position="1"/>
        <end position="38"/>
    </location>
</feature>
<reference evidence="3" key="1">
    <citation type="journal article" date="2019" name="Int. J. Syst. Evol. Microbiol.">
        <title>The Global Catalogue of Microorganisms (GCM) 10K type strain sequencing project: providing services to taxonomists for standard genome sequencing and annotation.</title>
        <authorList>
            <consortium name="The Broad Institute Genomics Platform"/>
            <consortium name="The Broad Institute Genome Sequencing Center for Infectious Disease"/>
            <person name="Wu L."/>
            <person name="Ma J."/>
        </authorList>
    </citation>
    <scope>NUCLEOTIDE SEQUENCE [LARGE SCALE GENOMIC DNA]</scope>
    <source>
        <strain evidence="3">NBRC 15640</strain>
    </source>
</reference>
<sequence length="1380" mass="149094">MKKLIKNALPKMKCNPQKFTANVLLVTLAAQWSMPVYAGIQFAKDVTLLEDSLNAAARLEIAPSNNNYTYKEIFPYPIPDIFDGFSYFYANATQNNAIQFDGMKWIPINVGDITTFIPKAPSKPKFIGTPYVERDVVRLQLNQLLNRSYISVGALSDQPSDKGYNGMIRLLYKNGLEWFKKNPTVKFGQNLTQAQINALPKDMIWPEIRELTTGQEIVIPFVYLTQATLGTKVTNTTLDIQSGIIKTHNFYVDGSNVLSERDLYIRAYNKFVNRRGNVSAEGELIVRAGEVENLSGFIGGRETQLIADKILNETLVYRHNYEHGFSELAGQLATITGVDSLKIQSAGDVIVSGGILNSDGTLQIKANGTVQLLPKAVRQQHAQQGEKWTDSSSSLKNIQTKLSAVDLLSIVSKQAIYAEGALIESEGILELLADMGIVLVAATDTSSYQKTFEASSSGLFGTTEKSSESESRANIVRTMLKAGHSLIISSEFGPVTLQAVNLESEGLTKVLAGDTINFKAYLENHEKNETESYEGQLAFRNAGKGFSKQYEYYNQFVTKGGLVLEPGSGINIEVIGDPSSFDNTLALLKKSPDMSWIQTAEDTIAANPELSLEWQKIKAVAETWDYDNKGLTPAGMAILALAVAAATGGAGIATLGAGTTGLQGALYSALNAGLNAMANQAMSGLLAGKSPSDVLSEMASSESFSNLATAMVTAGVMDYIDTSLMGDVNKSVEQSVAGSEFIDNVVPDFIGDAGEVAKWTTQATNAVLHSVVAANVDSLLSGDGFTHVDDLDKVALNAIGQAAVATVGKNLANQIGMAAKGVDAQGNKTGEDPINAATKYISHAALGCGLGALVTTVNGGDRDQVQADCGAGALGGVIGEFIADEHYRPELEKQTKALEDEVSNFTADTLRELESTEGISGNEYLKRKQAELEDLRKQGVNISKLVAGITVFAAGGDPNIGAQAGGNAAQNNAFFLIPFLIKAALLANAALTAYEVGQTLKKFYRIYKGAEKLNPYDLLLDLAIELGLNVAGKKIPFAKLADKVSDKLKEDYPDLAHHIDELKLSFAENPQTGKVEPTGKAVHEPIEVNGNNIVKPKGMSDTEWDSYREYQQNTPNSQMHPERYKELCEQQNYHPTCNNFVTRDNIVPQKGATIGDPETINIDASVLNSKSREFEVYKNIDNGPLNDKTRTMTVGELLEERNKAKALSETTDTNTLNGANPVNEAAKAKFYASQIGEAAAEQVASDKGWGRPLATVATGQKNGGNYQFDQVYVDGNGKVTIVEAKAGVNATPSKSSHKVGDERFEQGHSDYTNSMLTHMAKRYQETQDPALKRTMRAIKNAVRTGRLEYKVVHQRIDSSGNLGKLTITAYKQDGIEVPTI</sequence>
<proteinExistence type="predicted"/>
<dbReference type="InterPro" id="IPR049762">
    <property type="entry name" value="PoNe_dom"/>
</dbReference>
<dbReference type="RefSeq" id="WP_126610068.1">
    <property type="nucleotide sequence ID" value="NZ_AP025145.1"/>
</dbReference>
<keyword evidence="1" id="KW-0732">Signal</keyword>
<evidence type="ECO:0000256" key="1">
    <source>
        <dbReference type="SAM" id="SignalP"/>
    </source>
</evidence>
<accession>A0AAV5NUP6</accession>
<feature type="chain" id="PRO_5043808985" description="DUF637 domain-containing protein" evidence="1">
    <location>
        <begin position="39"/>
        <end position="1380"/>
    </location>
</feature>
<name>A0AAV5NUP6_9VIBR</name>
<evidence type="ECO:0000313" key="2">
    <source>
        <dbReference type="EMBL" id="GLQ73999.1"/>
    </source>
</evidence>
<evidence type="ECO:0008006" key="4">
    <source>
        <dbReference type="Google" id="ProtNLM"/>
    </source>
</evidence>
<protein>
    <recommendedName>
        <fullName evidence="4">DUF637 domain-containing protein</fullName>
    </recommendedName>
</protein>
<gene>
    <name evidence="2" type="ORF">GCM10007932_33590</name>
</gene>
<comment type="caution">
    <text evidence="2">The sequence shown here is derived from an EMBL/GenBank/DDBJ whole genome shotgun (WGS) entry which is preliminary data.</text>
</comment>
<evidence type="ECO:0000313" key="3">
    <source>
        <dbReference type="Proteomes" id="UP001156690"/>
    </source>
</evidence>
<keyword evidence="3" id="KW-1185">Reference proteome</keyword>
<dbReference type="CDD" id="cd20739">
    <property type="entry name" value="PoNe_DUF637"/>
    <property type="match status" value="1"/>
</dbReference>
<organism evidence="2 3">
    <name type="scientific">Vibrio penaeicida</name>
    <dbReference type="NCBI Taxonomy" id="104609"/>
    <lineage>
        <taxon>Bacteria</taxon>
        <taxon>Pseudomonadati</taxon>
        <taxon>Pseudomonadota</taxon>
        <taxon>Gammaproteobacteria</taxon>
        <taxon>Vibrionales</taxon>
        <taxon>Vibrionaceae</taxon>
        <taxon>Vibrio</taxon>
    </lineage>
</organism>